<name>B8GR25_THISH</name>
<keyword evidence="3" id="KW-0804">Transcription</keyword>
<dbReference type="AlphaFoldDB" id="B8GR25"/>
<gene>
    <name evidence="6" type="ordered locus">Tgr7_1360</name>
</gene>
<accession>B8GR25</accession>
<dbReference type="InterPro" id="IPR036390">
    <property type="entry name" value="WH_DNA-bd_sf"/>
</dbReference>
<dbReference type="SMART" id="SM00419">
    <property type="entry name" value="HTH_CRP"/>
    <property type="match status" value="1"/>
</dbReference>
<dbReference type="PROSITE" id="PS50042">
    <property type="entry name" value="CNMP_BINDING_3"/>
    <property type="match status" value="1"/>
</dbReference>
<dbReference type="GO" id="GO:0003700">
    <property type="term" value="F:DNA-binding transcription factor activity"/>
    <property type="evidence" value="ECO:0007669"/>
    <property type="project" value="TreeGrafter"/>
</dbReference>
<dbReference type="eggNOG" id="COG0664">
    <property type="taxonomic scope" value="Bacteria"/>
</dbReference>
<evidence type="ECO:0000259" key="5">
    <source>
        <dbReference type="PROSITE" id="PS51063"/>
    </source>
</evidence>
<feature type="domain" description="Cyclic nucleotide-binding" evidence="4">
    <location>
        <begin position="12"/>
        <end position="81"/>
    </location>
</feature>
<keyword evidence="7" id="KW-1185">Reference proteome</keyword>
<dbReference type="KEGG" id="tgr:Tgr7_1360"/>
<dbReference type="PANTHER" id="PTHR24567">
    <property type="entry name" value="CRP FAMILY TRANSCRIPTIONAL REGULATORY PROTEIN"/>
    <property type="match status" value="1"/>
</dbReference>
<dbReference type="InterPro" id="IPR050397">
    <property type="entry name" value="Env_Response_Regulators"/>
</dbReference>
<dbReference type="EMBL" id="CP001339">
    <property type="protein sequence ID" value="ACL72445.1"/>
    <property type="molecule type" value="Genomic_DNA"/>
</dbReference>
<dbReference type="SUPFAM" id="SSF46785">
    <property type="entry name" value="Winged helix' DNA-binding domain"/>
    <property type="match status" value="1"/>
</dbReference>
<sequence length="223" mass="24553">MTATPKPLWTRYFPSLDQVDDPTGLGVLADAREIQAPEGTVVFRPGSVCEQYLLVTEGSVRVQQTSSSGREIVLYRVQTGESCVLTTSCLLGGNRYGAEGICETSIQGIAIPAPRFMEGIESSPGFRRFVFQGYGHRIAELMTLIDEVAFGRLNVRLAQRLLELAHGQDALHCTHQDLAVELGSAREVVSRALKDFERQGWVHLSRGQIDLLDRPALERLAKG</sequence>
<protein>
    <submittedName>
        <fullName evidence="6">Putative transcriptional regulator, Crp/Fnr family</fullName>
    </submittedName>
</protein>
<dbReference type="InterPro" id="IPR018490">
    <property type="entry name" value="cNMP-bd_dom_sf"/>
</dbReference>
<dbReference type="PANTHER" id="PTHR24567:SF74">
    <property type="entry name" value="HTH-TYPE TRANSCRIPTIONAL REGULATOR ARCR"/>
    <property type="match status" value="1"/>
</dbReference>
<evidence type="ECO:0000256" key="1">
    <source>
        <dbReference type="ARBA" id="ARBA00023015"/>
    </source>
</evidence>
<keyword evidence="2" id="KW-0238">DNA-binding</keyword>
<reference evidence="6 7" key="1">
    <citation type="journal article" date="2011" name="Stand. Genomic Sci.">
        <title>Complete genome sequence of 'Thioalkalivibrio sulfidophilus' HL-EbGr7.</title>
        <authorList>
            <person name="Muyzer G."/>
            <person name="Sorokin D.Y."/>
            <person name="Mavromatis K."/>
            <person name="Lapidus A."/>
            <person name="Clum A."/>
            <person name="Ivanova N."/>
            <person name="Pati A."/>
            <person name="d'Haeseleer P."/>
            <person name="Woyke T."/>
            <person name="Kyrpides N.C."/>
        </authorList>
    </citation>
    <scope>NUCLEOTIDE SEQUENCE [LARGE SCALE GENOMIC DNA]</scope>
    <source>
        <strain evidence="6 7">HL-EbGR7</strain>
    </source>
</reference>
<dbReference type="Proteomes" id="UP000002383">
    <property type="component" value="Chromosome"/>
</dbReference>
<dbReference type="STRING" id="396588.Tgr7_1360"/>
<dbReference type="InterPro" id="IPR014710">
    <property type="entry name" value="RmlC-like_jellyroll"/>
</dbReference>
<dbReference type="SUPFAM" id="SSF51206">
    <property type="entry name" value="cAMP-binding domain-like"/>
    <property type="match status" value="1"/>
</dbReference>
<dbReference type="Gene3D" id="1.10.10.10">
    <property type="entry name" value="Winged helix-like DNA-binding domain superfamily/Winged helix DNA-binding domain"/>
    <property type="match status" value="1"/>
</dbReference>
<dbReference type="Pfam" id="PF00027">
    <property type="entry name" value="cNMP_binding"/>
    <property type="match status" value="1"/>
</dbReference>
<evidence type="ECO:0000313" key="7">
    <source>
        <dbReference type="Proteomes" id="UP000002383"/>
    </source>
</evidence>
<evidence type="ECO:0000313" key="6">
    <source>
        <dbReference type="EMBL" id="ACL72445.1"/>
    </source>
</evidence>
<dbReference type="HOGENOM" id="CLU_075053_7_1_6"/>
<dbReference type="GO" id="GO:0005829">
    <property type="term" value="C:cytosol"/>
    <property type="evidence" value="ECO:0007669"/>
    <property type="project" value="TreeGrafter"/>
</dbReference>
<feature type="domain" description="HTH crp-type" evidence="5">
    <location>
        <begin position="151"/>
        <end position="215"/>
    </location>
</feature>
<dbReference type="CDD" id="cd00038">
    <property type="entry name" value="CAP_ED"/>
    <property type="match status" value="1"/>
</dbReference>
<dbReference type="RefSeq" id="WP_012637928.1">
    <property type="nucleotide sequence ID" value="NC_011901.1"/>
</dbReference>
<organism evidence="6 7">
    <name type="scientific">Thioalkalivibrio sulfidiphilus (strain HL-EbGR7)</name>
    <dbReference type="NCBI Taxonomy" id="396588"/>
    <lineage>
        <taxon>Bacteria</taxon>
        <taxon>Pseudomonadati</taxon>
        <taxon>Pseudomonadota</taxon>
        <taxon>Gammaproteobacteria</taxon>
        <taxon>Chromatiales</taxon>
        <taxon>Ectothiorhodospiraceae</taxon>
        <taxon>Thioalkalivibrio</taxon>
    </lineage>
</organism>
<evidence type="ECO:0000256" key="3">
    <source>
        <dbReference type="ARBA" id="ARBA00023163"/>
    </source>
</evidence>
<dbReference type="PROSITE" id="PS51063">
    <property type="entry name" value="HTH_CRP_2"/>
    <property type="match status" value="1"/>
</dbReference>
<dbReference type="GO" id="GO:0003677">
    <property type="term" value="F:DNA binding"/>
    <property type="evidence" value="ECO:0007669"/>
    <property type="project" value="UniProtKB-KW"/>
</dbReference>
<dbReference type="InterPro" id="IPR036388">
    <property type="entry name" value="WH-like_DNA-bd_sf"/>
</dbReference>
<evidence type="ECO:0000256" key="2">
    <source>
        <dbReference type="ARBA" id="ARBA00023125"/>
    </source>
</evidence>
<dbReference type="Pfam" id="PF13545">
    <property type="entry name" value="HTH_Crp_2"/>
    <property type="match status" value="1"/>
</dbReference>
<proteinExistence type="predicted"/>
<dbReference type="Gene3D" id="2.60.120.10">
    <property type="entry name" value="Jelly Rolls"/>
    <property type="match status" value="1"/>
</dbReference>
<keyword evidence="1" id="KW-0805">Transcription regulation</keyword>
<dbReference type="InterPro" id="IPR012318">
    <property type="entry name" value="HTH_CRP"/>
</dbReference>
<dbReference type="InterPro" id="IPR000595">
    <property type="entry name" value="cNMP-bd_dom"/>
</dbReference>
<evidence type="ECO:0000259" key="4">
    <source>
        <dbReference type="PROSITE" id="PS50042"/>
    </source>
</evidence>
<dbReference type="CDD" id="cd00092">
    <property type="entry name" value="HTH_CRP"/>
    <property type="match status" value="1"/>
</dbReference>